<evidence type="ECO:0008006" key="3">
    <source>
        <dbReference type="Google" id="ProtNLM"/>
    </source>
</evidence>
<dbReference type="Proteomes" id="UP000886744">
    <property type="component" value="Unassembled WGS sequence"/>
</dbReference>
<sequence length="779" mass="82509">MNKKLFILALGAAMTAVSCQEGNKNVIDPEVDLIGDITEDRILEEGQTYTLTGGLHVKEGATLTIEPGVTIIAQDDDQVDYILIEQGAKIDARGTASAPIVMTSNRKEAGAWGGLHICGKAPINAGTDAKSEIGDASYGGDDASDNSGILQYVRVEYGGYAFSEEKEANGFTFYGVGNGTTVDHLQAYGGSDDGFEWFGGTVNVKYLISTNNTDDSFDWTEGWTGKGQFMIAQQISDECDALIEADNNDNDNMAEPISHPVLSNLTLVGNGADGRGVRLRAGTQAEIYNAIVTGKSRALTTETEGTESALANGTSKLQYIYLSSGVSSDNEEGSVLYDQNDFLANDNHNAVGYAAELTNSIMGTIDGGLDASGIDSFFDNAAYAGALPSGNDWTSGWALSADGGSTGSETVELEGDITEDMTLKAGVNYILIGGLHVKEGATLTIEPGTVITAQDDNSVDYILIEQGAMIDARGTAENPIVMTSERKEAGAWGGLHICGKAPINAGTGAKSEIGDASYGGDDAHDNSGTLQYVRIEYGGYAFSEEKEANGFTFYGVGDGTTVDHLQAYNGSDDGFEWFGGTVNVKYLVSTDNTDDSFDWTEGWSGKGQFMVAHQISAECDALMECDNNDNDNVAAPISHPVLANVTLVGNNSDENKRGIRLRAGTEVELYNAIVTGKPRALTTETAHTEEALADGTSVLKHVYLSNGVSSDSDNVLYTQDMFLAEANHNQVDYTFSLTDNFFGTIAGDLDASTIDTFFESASFAGAISADSNWMAGWTK</sequence>
<gene>
    <name evidence="1" type="ORF">IAC94_00635</name>
</gene>
<organism evidence="1 2">
    <name type="scientific">Candidatus Coprenecus avistercoris</name>
    <dbReference type="NCBI Taxonomy" id="2840730"/>
    <lineage>
        <taxon>Bacteria</taxon>
        <taxon>Pseudomonadati</taxon>
        <taxon>Bacteroidota</taxon>
        <taxon>Bacteroidia</taxon>
        <taxon>Bacteroidales</taxon>
        <taxon>Rikenellaceae</taxon>
        <taxon>Rikenellaceae incertae sedis</taxon>
        <taxon>Candidatus Coprenecus</taxon>
    </lineage>
</organism>
<name>A0A9D1J5U4_9BACT</name>
<accession>A0A9D1J5U4</accession>
<evidence type="ECO:0000313" key="2">
    <source>
        <dbReference type="Proteomes" id="UP000886744"/>
    </source>
</evidence>
<dbReference type="PROSITE" id="PS51257">
    <property type="entry name" value="PROKAR_LIPOPROTEIN"/>
    <property type="match status" value="1"/>
</dbReference>
<dbReference type="InterPro" id="IPR011050">
    <property type="entry name" value="Pectin_lyase_fold/virulence"/>
</dbReference>
<dbReference type="PANTHER" id="PTHR41339">
    <property type="entry name" value="LIPL48"/>
    <property type="match status" value="1"/>
</dbReference>
<dbReference type="PANTHER" id="PTHR41339:SF1">
    <property type="entry name" value="SECRETED PROTEIN"/>
    <property type="match status" value="1"/>
</dbReference>
<dbReference type="SUPFAM" id="SSF51126">
    <property type="entry name" value="Pectin lyase-like"/>
    <property type="match status" value="2"/>
</dbReference>
<reference evidence="1" key="2">
    <citation type="journal article" date="2021" name="PeerJ">
        <title>Extensive microbial diversity within the chicken gut microbiome revealed by metagenomics and culture.</title>
        <authorList>
            <person name="Gilroy R."/>
            <person name="Ravi A."/>
            <person name="Getino M."/>
            <person name="Pursley I."/>
            <person name="Horton D.L."/>
            <person name="Alikhan N.F."/>
            <person name="Baker D."/>
            <person name="Gharbi K."/>
            <person name="Hall N."/>
            <person name="Watson M."/>
            <person name="Adriaenssens E.M."/>
            <person name="Foster-Nyarko E."/>
            <person name="Jarju S."/>
            <person name="Secka A."/>
            <person name="Antonio M."/>
            <person name="Oren A."/>
            <person name="Chaudhuri R.R."/>
            <person name="La Ragione R."/>
            <person name="Hildebrand F."/>
            <person name="Pallen M.J."/>
        </authorList>
    </citation>
    <scope>NUCLEOTIDE SEQUENCE</scope>
    <source>
        <strain evidence="1">ChiHjej13B12-12457</strain>
    </source>
</reference>
<evidence type="ECO:0000313" key="1">
    <source>
        <dbReference type="EMBL" id="HIR62017.1"/>
    </source>
</evidence>
<dbReference type="EMBL" id="DVHI01000013">
    <property type="protein sequence ID" value="HIR62017.1"/>
    <property type="molecule type" value="Genomic_DNA"/>
</dbReference>
<protein>
    <recommendedName>
        <fullName evidence="3">Lipoprotein</fullName>
    </recommendedName>
</protein>
<dbReference type="AlphaFoldDB" id="A0A9D1J5U4"/>
<comment type="caution">
    <text evidence="1">The sequence shown here is derived from an EMBL/GenBank/DDBJ whole genome shotgun (WGS) entry which is preliminary data.</text>
</comment>
<proteinExistence type="predicted"/>
<reference evidence="1" key="1">
    <citation type="submission" date="2020-10" db="EMBL/GenBank/DDBJ databases">
        <authorList>
            <person name="Gilroy R."/>
        </authorList>
    </citation>
    <scope>NUCLEOTIDE SEQUENCE</scope>
    <source>
        <strain evidence="1">ChiHjej13B12-12457</strain>
    </source>
</reference>